<evidence type="ECO:0000313" key="3">
    <source>
        <dbReference type="Proteomes" id="UP001145353"/>
    </source>
</evidence>
<dbReference type="EMBL" id="JAHXDE010000002">
    <property type="protein sequence ID" value="MCT8504863.1"/>
    <property type="molecule type" value="Genomic_DNA"/>
</dbReference>
<keyword evidence="1" id="KW-0812">Transmembrane</keyword>
<feature type="transmembrane region" description="Helical" evidence="1">
    <location>
        <begin position="71"/>
        <end position="90"/>
    </location>
</feature>
<dbReference type="AlphaFoldDB" id="A0A9X2X1G6"/>
<name>A0A9X2X1G6_9GAMM</name>
<reference evidence="2" key="1">
    <citation type="submission" date="2021-07" db="EMBL/GenBank/DDBJ databases">
        <authorList>
            <person name="Luelf R.H."/>
        </authorList>
    </citation>
    <scope>NUCLEOTIDE SEQUENCE</scope>
    <source>
        <strain evidence="2">TMW 2.2304</strain>
    </source>
</reference>
<keyword evidence="1" id="KW-0472">Membrane</keyword>
<sequence length="195" mass="21897">MQIPINKRHVIYVIGTIIFGALGSGLWDLAIKPSLAFTAEFFVDVVLGAFKGVQNTIYADIASLDREITGRMLLSFGMGGMMGVVTVLVFRTFWGRNKEVRKLSAAPSKFYVALFGLFIFVFTTFTVGQTGYVISKQNDFLQLKRIVSPYLSEDERLKIDSEFSLIDSMEEYFELMDKMKIVASENDVEIPGSIK</sequence>
<evidence type="ECO:0000256" key="1">
    <source>
        <dbReference type="SAM" id="Phobius"/>
    </source>
</evidence>
<comment type="caution">
    <text evidence="2">The sequence shown here is derived from an EMBL/GenBank/DDBJ whole genome shotgun (WGS) entry which is preliminary data.</text>
</comment>
<feature type="transmembrane region" description="Helical" evidence="1">
    <location>
        <begin position="9"/>
        <end position="27"/>
    </location>
</feature>
<evidence type="ECO:0000313" key="2">
    <source>
        <dbReference type="EMBL" id="MCT8504863.1"/>
    </source>
</evidence>
<dbReference type="RefSeq" id="WP_247639776.1">
    <property type="nucleotide sequence ID" value="NZ_JAHXCZ010000002.1"/>
</dbReference>
<keyword evidence="1" id="KW-1133">Transmembrane helix</keyword>
<proteinExistence type="predicted"/>
<reference evidence="2" key="2">
    <citation type="journal article" date="2022" name="Syst. Appl. Microbiol.">
        <title>Chromohalobacter moromii sp. nov., a moderately halophilic bacterium isolated from lupine-based moromi fermentation.</title>
        <authorList>
            <person name="Lulf R.H."/>
            <person name="Hilgarth M."/>
            <person name="Ehrmann M.A."/>
        </authorList>
    </citation>
    <scope>NUCLEOTIDE SEQUENCE</scope>
    <source>
        <strain evidence="2">TMW 2.2304</strain>
    </source>
</reference>
<keyword evidence="3" id="KW-1185">Reference proteome</keyword>
<feature type="transmembrane region" description="Helical" evidence="1">
    <location>
        <begin position="110"/>
        <end position="135"/>
    </location>
</feature>
<accession>A0A9X2X1G6</accession>
<gene>
    <name evidence="2" type="ORF">KZO87_05710</name>
</gene>
<organism evidence="2 3">
    <name type="scientific">Chromohalobacter moromii</name>
    <dbReference type="NCBI Taxonomy" id="2860329"/>
    <lineage>
        <taxon>Bacteria</taxon>
        <taxon>Pseudomonadati</taxon>
        <taxon>Pseudomonadota</taxon>
        <taxon>Gammaproteobacteria</taxon>
        <taxon>Oceanospirillales</taxon>
        <taxon>Halomonadaceae</taxon>
        <taxon>Chromohalobacter</taxon>
    </lineage>
</organism>
<dbReference type="Proteomes" id="UP001145353">
    <property type="component" value="Unassembled WGS sequence"/>
</dbReference>
<protein>
    <submittedName>
        <fullName evidence="2">Uncharacterized protein</fullName>
    </submittedName>
</protein>